<dbReference type="GO" id="GO:0009626">
    <property type="term" value="P:plant-type hypersensitive response"/>
    <property type="evidence" value="ECO:0007669"/>
    <property type="project" value="UniProtKB-ARBA"/>
</dbReference>
<reference evidence="12" key="1">
    <citation type="submission" date="2020-05" db="EMBL/GenBank/DDBJ databases">
        <title>WGS assembly of Panicum virgatum.</title>
        <authorList>
            <person name="Lovell J.T."/>
            <person name="Jenkins J."/>
            <person name="Shu S."/>
            <person name="Juenger T.E."/>
            <person name="Schmutz J."/>
        </authorList>
    </citation>
    <scope>NUCLEOTIDE SEQUENCE</scope>
    <source>
        <strain evidence="12">AP13</strain>
    </source>
</reference>
<dbReference type="Pfam" id="PF18052">
    <property type="entry name" value="Rx_N"/>
    <property type="match status" value="1"/>
</dbReference>
<evidence type="ECO:0000256" key="1">
    <source>
        <dbReference type="ARBA" id="ARBA00008894"/>
    </source>
</evidence>
<dbReference type="GO" id="GO:0042742">
    <property type="term" value="P:defense response to bacterium"/>
    <property type="evidence" value="ECO:0007669"/>
    <property type="project" value="UniProtKB-ARBA"/>
</dbReference>
<keyword evidence="4" id="KW-0547">Nucleotide-binding</keyword>
<sequence>MEVVTGALPSLIPKLADLIAGEYNLQKGLKGEIKFLQEELECMKGALEDISRTPADQLPNNDKIWSRNVRELSYDIEDSIDTFMLQCKGKRLGTQHGLKKIIDRSLNLLVQPKVRHKIATEIREIKSRVMEVHERRRRYEVNLGGDKPVTVDPRLFTQYTEVKELVGIHEVRDELINNMLTEENNVHMKQGKIVSIVGFGGLGKTTLANAVYEKIRSRFDCAAFVSVSRNPHMEKLFQDMFYQLAKRNNARIIVTDEIREFLQSKRYIIVLDDIWDISVWKTMRCALPDNNGRYRIITTTRNVNVAEEVGGAYELKPLCLQDSRILFYKRIFQNEDKDKCPDEQLAEVSDRILKKCAGVPLAIITIASLLASKGGMILEWYEVSNSVGTGLENNQDVRSMRNILSLSYYDMPSHLRTCFLYLSVFPEDYMINKVCLINMWIAEGFIQSGKQGQTLLEVGESYFNDLINRSMIQPVYDWYSGVIEGCRVHDMMLDLICSLSNEENFVTVLNGTENTSPSNTTRRLSLQNGKDDHSMTWATKSLQQVRSVFVFPSALDSMPALDSFRVTRVLDLQGCNLSQSYSLKHLGKLFHLRYLGLRGTGIAEIPEEIGNMSSLQTLDVKSNKISCLPPTVIRLRNLMFLYIDWSTRLPNGIGNITCLETLLLRIDDSTMDITEEIGQLLELRLLRIVLDKWNNKLVEHLNKLQKIKNLYIEVINGQRSIGGLDAWVAPRHLWRLNTVRSCWFSTLPAWMTSVLHLSFLWIAVRELQPKDLEILGRLPALRSLELEVDHVNLGILGRFVVSAGLFPCLVHCKFWGFVEPVVFRQGAMPRIRELYLDLFFMWEAGETISSDGGLVMGMENLPLLQDVFIEFRSEVASTEEVDQAKATLRRAAEIHPNHPRLTIYSD</sequence>
<dbReference type="InterPro" id="IPR058922">
    <property type="entry name" value="WHD_DRP"/>
</dbReference>
<dbReference type="InterPro" id="IPR044974">
    <property type="entry name" value="Disease_R_plants"/>
</dbReference>
<dbReference type="SUPFAM" id="SSF52540">
    <property type="entry name" value="P-loop containing nucleoside triphosphate hydrolases"/>
    <property type="match status" value="1"/>
</dbReference>
<dbReference type="EMBL" id="CM029051">
    <property type="protein sequence ID" value="KAG2563555.1"/>
    <property type="molecule type" value="Genomic_DNA"/>
</dbReference>
<dbReference type="Gene3D" id="1.10.8.430">
    <property type="entry name" value="Helical domain of apoptotic protease-activating factors"/>
    <property type="match status" value="1"/>
</dbReference>
<feature type="domain" description="Disease resistance N-terminal" evidence="9">
    <location>
        <begin position="8"/>
        <end position="91"/>
    </location>
</feature>
<evidence type="ECO:0000259" key="8">
    <source>
        <dbReference type="Pfam" id="PF00931"/>
    </source>
</evidence>
<evidence type="ECO:0000259" key="10">
    <source>
        <dbReference type="Pfam" id="PF23559"/>
    </source>
</evidence>
<comment type="similarity">
    <text evidence="1">Belongs to the disease resistance NB-LRR family.</text>
</comment>
<organism evidence="12 13">
    <name type="scientific">Panicum virgatum</name>
    <name type="common">Blackwell switchgrass</name>
    <dbReference type="NCBI Taxonomy" id="38727"/>
    <lineage>
        <taxon>Eukaryota</taxon>
        <taxon>Viridiplantae</taxon>
        <taxon>Streptophyta</taxon>
        <taxon>Embryophyta</taxon>
        <taxon>Tracheophyta</taxon>
        <taxon>Spermatophyta</taxon>
        <taxon>Magnoliopsida</taxon>
        <taxon>Liliopsida</taxon>
        <taxon>Poales</taxon>
        <taxon>Poaceae</taxon>
        <taxon>PACMAD clade</taxon>
        <taxon>Panicoideae</taxon>
        <taxon>Panicodae</taxon>
        <taxon>Paniceae</taxon>
        <taxon>Panicinae</taxon>
        <taxon>Panicum</taxon>
        <taxon>Panicum sect. Hiantes</taxon>
    </lineage>
</organism>
<evidence type="ECO:0000313" key="13">
    <source>
        <dbReference type="Proteomes" id="UP000823388"/>
    </source>
</evidence>
<dbReference type="PANTHER" id="PTHR23155">
    <property type="entry name" value="DISEASE RESISTANCE PROTEIN RP"/>
    <property type="match status" value="1"/>
</dbReference>
<dbReference type="InterPro" id="IPR027417">
    <property type="entry name" value="P-loop_NTPase"/>
</dbReference>
<dbReference type="GO" id="GO:0043531">
    <property type="term" value="F:ADP binding"/>
    <property type="evidence" value="ECO:0007669"/>
    <property type="project" value="InterPro"/>
</dbReference>
<dbReference type="Proteomes" id="UP000823388">
    <property type="component" value="Chromosome 8K"/>
</dbReference>
<dbReference type="InterPro" id="IPR036388">
    <property type="entry name" value="WH-like_DNA-bd_sf"/>
</dbReference>
<feature type="domain" description="Disease resistance R13L4/SHOC-2-like LRR" evidence="11">
    <location>
        <begin position="544"/>
        <end position="901"/>
    </location>
</feature>
<dbReference type="FunFam" id="1.10.10.10:FF:000322">
    <property type="entry name" value="Probable disease resistance protein At1g63360"/>
    <property type="match status" value="1"/>
</dbReference>
<evidence type="ECO:0000256" key="5">
    <source>
        <dbReference type="ARBA" id="ARBA00022821"/>
    </source>
</evidence>
<dbReference type="InterPro" id="IPR042197">
    <property type="entry name" value="Apaf_helical"/>
</dbReference>
<dbReference type="Gene3D" id="3.80.10.10">
    <property type="entry name" value="Ribonuclease Inhibitor"/>
    <property type="match status" value="1"/>
</dbReference>
<dbReference type="Gene3D" id="1.10.10.10">
    <property type="entry name" value="Winged helix-like DNA-binding domain superfamily/Winged helix DNA-binding domain"/>
    <property type="match status" value="1"/>
</dbReference>
<dbReference type="InterPro" id="IPR038005">
    <property type="entry name" value="RX-like_CC"/>
</dbReference>
<dbReference type="SUPFAM" id="SSF52058">
    <property type="entry name" value="L domain-like"/>
    <property type="match status" value="1"/>
</dbReference>
<proteinExistence type="inferred from homology"/>
<dbReference type="InterPro" id="IPR032675">
    <property type="entry name" value="LRR_dom_sf"/>
</dbReference>
<feature type="domain" description="Disease resistance protein winged helix" evidence="10">
    <location>
        <begin position="424"/>
        <end position="496"/>
    </location>
</feature>
<gene>
    <name evidence="12" type="ORF">PVAP13_8KG186800</name>
</gene>
<evidence type="ECO:0000313" key="12">
    <source>
        <dbReference type="EMBL" id="KAG2563555.1"/>
    </source>
</evidence>
<dbReference type="Pfam" id="PF23559">
    <property type="entry name" value="WHD_DRP"/>
    <property type="match status" value="1"/>
</dbReference>
<dbReference type="InterPro" id="IPR041118">
    <property type="entry name" value="Rx_N"/>
</dbReference>
<keyword evidence="6 7" id="KW-0175">Coiled coil</keyword>
<dbReference type="OrthoDB" id="686237at2759"/>
<evidence type="ECO:0000256" key="4">
    <source>
        <dbReference type="ARBA" id="ARBA00022741"/>
    </source>
</evidence>
<evidence type="ECO:0000256" key="3">
    <source>
        <dbReference type="ARBA" id="ARBA00022737"/>
    </source>
</evidence>
<dbReference type="Gene3D" id="3.40.50.300">
    <property type="entry name" value="P-loop containing nucleotide triphosphate hydrolases"/>
    <property type="match status" value="1"/>
</dbReference>
<keyword evidence="13" id="KW-1185">Reference proteome</keyword>
<dbReference type="Gene3D" id="1.20.5.4130">
    <property type="match status" value="1"/>
</dbReference>
<keyword evidence="2" id="KW-0433">Leucine-rich repeat</keyword>
<evidence type="ECO:0000259" key="11">
    <source>
        <dbReference type="Pfam" id="PF23598"/>
    </source>
</evidence>
<dbReference type="AlphaFoldDB" id="A0A8T0PR32"/>
<dbReference type="FunFam" id="3.40.50.300:FF:001091">
    <property type="entry name" value="Probable disease resistance protein At1g61300"/>
    <property type="match status" value="1"/>
</dbReference>
<keyword evidence="5" id="KW-0611">Plant defense</keyword>
<evidence type="ECO:0000256" key="6">
    <source>
        <dbReference type="ARBA" id="ARBA00023054"/>
    </source>
</evidence>
<evidence type="ECO:0000256" key="7">
    <source>
        <dbReference type="SAM" id="Coils"/>
    </source>
</evidence>
<name>A0A8T0PR32_PANVG</name>
<dbReference type="InterPro" id="IPR002182">
    <property type="entry name" value="NB-ARC"/>
</dbReference>
<evidence type="ECO:0000259" key="9">
    <source>
        <dbReference type="Pfam" id="PF18052"/>
    </source>
</evidence>
<feature type="coiled-coil region" evidence="7">
    <location>
        <begin position="26"/>
        <end position="53"/>
    </location>
</feature>
<feature type="domain" description="NB-ARC" evidence="8">
    <location>
        <begin position="176"/>
        <end position="335"/>
    </location>
</feature>
<comment type="caution">
    <text evidence="12">The sequence shown here is derived from an EMBL/GenBank/DDBJ whole genome shotgun (WGS) entry which is preliminary data.</text>
</comment>
<dbReference type="GO" id="GO:0002758">
    <property type="term" value="P:innate immune response-activating signaling pathway"/>
    <property type="evidence" value="ECO:0007669"/>
    <property type="project" value="UniProtKB-ARBA"/>
</dbReference>
<dbReference type="PANTHER" id="PTHR23155:SF1116">
    <property type="entry name" value="OS12G0273300 PROTEIN"/>
    <property type="match status" value="1"/>
</dbReference>
<evidence type="ECO:0000256" key="2">
    <source>
        <dbReference type="ARBA" id="ARBA00022614"/>
    </source>
</evidence>
<dbReference type="Pfam" id="PF23598">
    <property type="entry name" value="LRR_14"/>
    <property type="match status" value="1"/>
</dbReference>
<accession>A0A8T0PR32</accession>
<dbReference type="InterPro" id="IPR055414">
    <property type="entry name" value="LRR_R13L4/SHOC2-like"/>
</dbReference>
<dbReference type="CDD" id="cd14798">
    <property type="entry name" value="RX-CC_like"/>
    <property type="match status" value="1"/>
</dbReference>
<protein>
    <submittedName>
        <fullName evidence="12">Uncharacterized protein</fullName>
    </submittedName>
</protein>
<keyword evidence="3" id="KW-0677">Repeat</keyword>
<dbReference type="PRINTS" id="PR00364">
    <property type="entry name" value="DISEASERSIST"/>
</dbReference>
<dbReference type="Pfam" id="PF00931">
    <property type="entry name" value="NB-ARC"/>
    <property type="match status" value="1"/>
</dbReference>